<evidence type="ECO:0000313" key="3">
    <source>
        <dbReference type="Proteomes" id="UP001498398"/>
    </source>
</evidence>
<evidence type="ECO:0000313" key="2">
    <source>
        <dbReference type="EMBL" id="KAK7441840.1"/>
    </source>
</evidence>
<keyword evidence="3" id="KW-1185">Reference proteome</keyword>
<keyword evidence="1" id="KW-0812">Transmembrane</keyword>
<keyword evidence="1" id="KW-0472">Membrane</keyword>
<comment type="caution">
    <text evidence="2">The sequence shown here is derived from an EMBL/GenBank/DDBJ whole genome shotgun (WGS) entry which is preliminary data.</text>
</comment>
<dbReference type="Proteomes" id="UP001498398">
    <property type="component" value="Unassembled WGS sequence"/>
</dbReference>
<keyword evidence="1" id="KW-1133">Transmembrane helix</keyword>
<gene>
    <name evidence="2" type="ORF">VKT23_016501</name>
</gene>
<reference evidence="2 3" key="1">
    <citation type="submission" date="2024-01" db="EMBL/GenBank/DDBJ databases">
        <title>A draft genome for the cacao thread blight pathogen Marasmiellus scandens.</title>
        <authorList>
            <person name="Baruah I.K."/>
            <person name="Leung J."/>
            <person name="Bukari Y."/>
            <person name="Amoako-Attah I."/>
            <person name="Meinhardt L.W."/>
            <person name="Bailey B.A."/>
            <person name="Cohen S.P."/>
        </authorList>
    </citation>
    <scope>NUCLEOTIDE SEQUENCE [LARGE SCALE GENOMIC DNA]</scope>
    <source>
        <strain evidence="2 3">GH-19</strain>
    </source>
</reference>
<feature type="transmembrane region" description="Helical" evidence="1">
    <location>
        <begin position="6"/>
        <end position="22"/>
    </location>
</feature>
<dbReference type="EMBL" id="JBANRG010000061">
    <property type="protein sequence ID" value="KAK7441840.1"/>
    <property type="molecule type" value="Genomic_DNA"/>
</dbReference>
<accession>A0ABR1IWP0</accession>
<sequence length="166" mass="19406">MHRETVYLQLISLNLVALTAILPGTVVRVVNVMALLFVTGFHFAWHVHPANRLKVLSLTIASTEDALFECMQDGMFCRVALQHEMLLSTKRDNWDLQYRYQESCRLEWRARSKELVKLSREIGKCITDTKDIHDRIKSAAAEEQRYKYNRQISRYSAECRKPYTVP</sequence>
<evidence type="ECO:0000256" key="1">
    <source>
        <dbReference type="SAM" id="Phobius"/>
    </source>
</evidence>
<protein>
    <submittedName>
        <fullName evidence="2">Uncharacterized protein</fullName>
    </submittedName>
</protein>
<name>A0ABR1IWP0_9AGAR</name>
<proteinExistence type="predicted"/>
<organism evidence="2 3">
    <name type="scientific">Marasmiellus scandens</name>
    <dbReference type="NCBI Taxonomy" id="2682957"/>
    <lineage>
        <taxon>Eukaryota</taxon>
        <taxon>Fungi</taxon>
        <taxon>Dikarya</taxon>
        <taxon>Basidiomycota</taxon>
        <taxon>Agaricomycotina</taxon>
        <taxon>Agaricomycetes</taxon>
        <taxon>Agaricomycetidae</taxon>
        <taxon>Agaricales</taxon>
        <taxon>Marasmiineae</taxon>
        <taxon>Omphalotaceae</taxon>
        <taxon>Marasmiellus</taxon>
    </lineage>
</organism>